<dbReference type="EMBL" id="JARVII010000028">
    <property type="protein sequence ID" value="MDG9700260.1"/>
    <property type="molecule type" value="Genomic_DNA"/>
</dbReference>
<keyword evidence="2" id="KW-1133">Transmembrane helix</keyword>
<feature type="region of interest" description="Disordered" evidence="1">
    <location>
        <begin position="1365"/>
        <end position="1390"/>
    </location>
</feature>
<dbReference type="Pfam" id="PF13116">
    <property type="entry name" value="YhdP"/>
    <property type="match status" value="1"/>
</dbReference>
<feature type="transmembrane region" description="Helical" evidence="2">
    <location>
        <begin position="1322"/>
        <end position="1344"/>
    </location>
</feature>
<organism evidence="4 5">
    <name type="scientific">Ottowia cancrivicina</name>
    <dbReference type="NCBI Taxonomy" id="3040346"/>
    <lineage>
        <taxon>Bacteria</taxon>
        <taxon>Pseudomonadati</taxon>
        <taxon>Pseudomonadota</taxon>
        <taxon>Betaproteobacteria</taxon>
        <taxon>Burkholderiales</taxon>
        <taxon>Comamonadaceae</taxon>
        <taxon>Ottowia</taxon>
    </lineage>
</organism>
<gene>
    <name evidence="4" type="ORF">QB898_11170</name>
</gene>
<protein>
    <submittedName>
        <fullName evidence="4">YhdP family protein</fullName>
    </submittedName>
</protein>
<feature type="region of interest" description="Disordered" evidence="1">
    <location>
        <begin position="1062"/>
        <end position="1100"/>
    </location>
</feature>
<evidence type="ECO:0000256" key="2">
    <source>
        <dbReference type="SAM" id="Phobius"/>
    </source>
</evidence>
<keyword evidence="2" id="KW-0472">Membrane</keyword>
<proteinExistence type="predicted"/>
<dbReference type="Proteomes" id="UP001237156">
    <property type="component" value="Unassembled WGS sequence"/>
</dbReference>
<dbReference type="PANTHER" id="PTHR38690">
    <property type="entry name" value="PROTEASE-RELATED"/>
    <property type="match status" value="1"/>
</dbReference>
<dbReference type="NCBIfam" id="TIGR02099">
    <property type="entry name" value="YhdP family protein"/>
    <property type="match status" value="1"/>
</dbReference>
<feature type="compositionally biased region" description="Basic and acidic residues" evidence="1">
    <location>
        <begin position="1078"/>
        <end position="1087"/>
    </location>
</feature>
<evidence type="ECO:0000256" key="1">
    <source>
        <dbReference type="SAM" id="MobiDB-lite"/>
    </source>
</evidence>
<dbReference type="InterPro" id="IPR025263">
    <property type="entry name" value="YhdP_central"/>
</dbReference>
<name>A0AAW6RJ19_9BURK</name>
<evidence type="ECO:0000313" key="4">
    <source>
        <dbReference type="EMBL" id="MDG9700260.1"/>
    </source>
</evidence>
<keyword evidence="5" id="KW-1185">Reference proteome</keyword>
<keyword evidence="2" id="KW-0812">Transmembrane</keyword>
<evidence type="ECO:0000259" key="3">
    <source>
        <dbReference type="Pfam" id="PF13116"/>
    </source>
</evidence>
<dbReference type="RefSeq" id="WP_279525015.1">
    <property type="nucleotide sequence ID" value="NZ_JARVII010000028.1"/>
</dbReference>
<reference evidence="4 5" key="1">
    <citation type="submission" date="2023-04" db="EMBL/GenBank/DDBJ databases">
        <title>Ottowia paracancer sp. nov., isolated from human stomach.</title>
        <authorList>
            <person name="Song Y."/>
        </authorList>
    </citation>
    <scope>NUCLEOTIDE SEQUENCE [LARGE SCALE GENOMIC DNA]</scope>
    <source>
        <strain evidence="4 5">10c7w1</strain>
    </source>
</reference>
<dbReference type="PANTHER" id="PTHR38690:SF1">
    <property type="entry name" value="PROTEASE"/>
    <property type="match status" value="1"/>
</dbReference>
<feature type="compositionally biased region" description="Basic and acidic residues" evidence="1">
    <location>
        <begin position="1370"/>
        <end position="1380"/>
    </location>
</feature>
<accession>A0AAW6RJ19</accession>
<evidence type="ECO:0000313" key="5">
    <source>
        <dbReference type="Proteomes" id="UP001237156"/>
    </source>
</evidence>
<comment type="caution">
    <text evidence="4">The sequence shown here is derived from an EMBL/GenBank/DDBJ whole genome shotgun (WGS) entry which is preliminary data.</text>
</comment>
<dbReference type="InterPro" id="IPR011836">
    <property type="entry name" value="YhdP"/>
</dbReference>
<feature type="domain" description="YhdP central" evidence="3">
    <location>
        <begin position="10"/>
        <end position="1367"/>
    </location>
</feature>
<sequence>MLDSFFRLAARLLKVLLWLLVSLVLLSSVAWGFLHWFIVPRIDDLRPRLERLASRAMGARVTAERIEAVSNGLIPVITLHGVTVRPNAPDGENSADGADGEAGLKVPRVLAAFSVRSLWRLGFEQLVIDGAQVQLRRRADGRLLVAGLDASGDASADTRLADWFFSQPELLLQGGQVRWVDETRAAPPVTLTDVSLLFRNGRRSHVMQLQATPQKEWGERFTLVGYFRQPLLSLHAGQWRQWSGQAYADFPRVDVAQLRRYAHAGDLGVELREGRGALRAWASVREGRQAEATLDVSLASVSAVLAPRLPPLALRSLAGRAHWQWAGSGISLRTENLQFEDASGAVWPGGNFSLKLEKTGGQLRADKLDLAALARLAAALPLGEAAHQHLRARAIQGQVDSLNAAWRNAPPAEAATADAPAIADWSLKLRASALSIGADAASGTPGLDGATLDVDASAQGGTAEVLIARGGLTFPGVFEEPRIALGQLKTKAHWQVQGRRISVQADSIDVDSADATGRFAVRWHTGDEAAGQPRFPGVLDLKGRFARANGARVHRYLPLVIPPQARHYVRDAVREGLAQDVDVAIQGDLRHVPFDEPGQRGQFRFAGRVKNVLMAYVPRSLQPEGQPAWPPLKNLAGQLIFEGNGMRVENASADVQGHPGWRFDQIAARIDDMARAVVQVKAQGQGDLAAALGIVRASPVAGFTQHALDEAEAEGKARLALSLNLPIEHIEKSKASGEVTLAGNAIRFSPNAPPLTQAQGRVSFNEQGFALHDTHAQALGGPVRISGGSVAAGKAASETAGATAGNAADGLPAHSVRISASGTASAEGLRLMKSWSGVPGLATRASGSASYEVALGFADGEPDVTVKSDLRGLSFKLPAPLDKPAADAWPLLYERRALPGGLQRLTIRVGKRFRAEYEQQSASQGGRVLRGALALGETSVHAASAAALPASGVTAHAALDALPAAEWQDALDAIFPGASDAQTAPASSTSSSYMPDRAHLRARQLLIGRRTLHAVQADAARQGSRWSAKVHADELAGQIEYRPAQGQDAGLLRARLERLHWPEPDAAPPEEAATASAEKSDEAEKAASGEAPAQTLSRMPALDISVQDMRLHGKNLGQLDIRAVHHASGNAAEGQWQLNTLRLQNPDATLSAHGSWAAPAKGGARRTRLDFTLEAANAGHLLARLGMPDTLRGGKGQITGQLHWSGSPAAPHYPSLGGHLRLDMGEGQFLKADPGAAKLLGVLSLQALPRRLTLDFRDLFSAGFAFDQASADVSVAAGVARTTNLRISSANATVLMQGSADIARETQDLTALVMPEIDAGNAALATAFVNPAAGAIAFIAQLALRKPLSRAAMREFRITGSWSDPVVQQIERKEERKDETPAEPQATSGG</sequence>